<dbReference type="GO" id="GO:0003743">
    <property type="term" value="F:translation initiation factor activity"/>
    <property type="evidence" value="ECO:0007669"/>
    <property type="project" value="UniProtKB-KW"/>
</dbReference>
<dbReference type="SUPFAM" id="SSF50978">
    <property type="entry name" value="WD40 repeat-like"/>
    <property type="match status" value="1"/>
</dbReference>
<dbReference type="GO" id="GO:0005852">
    <property type="term" value="C:eukaryotic translation initiation factor 3 complex"/>
    <property type="evidence" value="ECO:0007669"/>
    <property type="project" value="InterPro"/>
</dbReference>
<evidence type="ECO:0000313" key="6">
    <source>
        <dbReference type="EMBL" id="KAH0573742.1"/>
    </source>
</evidence>
<dbReference type="PANTHER" id="PTHR14068:SF0">
    <property type="entry name" value="EUKARYOTIC TRANSLATION INITIATION FACTOR 3 SUBUNIT B"/>
    <property type="match status" value="1"/>
</dbReference>
<dbReference type="EMBL" id="AUWU02000004">
    <property type="protein sequence ID" value="KAH0573742.1"/>
    <property type="molecule type" value="Genomic_DNA"/>
</dbReference>
<dbReference type="GO" id="GO:0003723">
    <property type="term" value="F:RNA binding"/>
    <property type="evidence" value="ECO:0007669"/>
    <property type="project" value="UniProtKB-KW"/>
</dbReference>
<dbReference type="VEuPathDB" id="GiardiaDB:SS50377_23677"/>
<accession>V6LVS4</accession>
<proteinExistence type="predicted"/>
<gene>
    <name evidence="5" type="ORF">SS50377_11273</name>
    <name evidence="6" type="ORF">SS50377_23677</name>
</gene>
<evidence type="ECO:0000313" key="5">
    <source>
        <dbReference type="EMBL" id="EST48660.1"/>
    </source>
</evidence>
<dbReference type="GO" id="GO:0031369">
    <property type="term" value="F:translation initiation factor binding"/>
    <property type="evidence" value="ECO:0007669"/>
    <property type="project" value="InterPro"/>
</dbReference>
<keyword evidence="3" id="KW-0694">RNA-binding</keyword>
<keyword evidence="7" id="KW-1185">Reference proteome</keyword>
<sequence length="668" mass="77848">MTSDIDFRQLAIEQLAAEKQFPPIKQDYSQSIVIIENLPVVAAEKIKLLRNKIVQTMVKEVTEKFSKNQIILHPEGGSCILSFNLIKEAKEFLNKFDKSCSIFGPKYELSVKLWSNIINDIELNPPQLREPRQVNMEKVFNHLMEDQVVSRLVLEFNNGNSQYCRFNNCLGLIRDNKCLINNLLFTPKGNFQISYGGNAIEVYNEDDKFTFPIVLNEFETINYFVSKCERFLCVILSKKLYDKTFFKYQIYSIFEEYQIFESLVLTAFNTIEIKNHVNFSYTGNHMYVLNGADEQIILYETQPEGSQIYNLTKINQFTVSSLTQIEFSPVSDLLGVFCLKKNLPSSFFLVNPNKPELQQKVLTRNLNISNAYFLFSLSGDTVSIISDNTTKKVTQNMIQQIKITTHFPVVTFKLPINQKAMALVIYNQDVIFCDKEKVYMLNEKGEADVILELPCTRLEYCEVTRTLLCIHEGIPDKLNFVKTRIVFIDIETRMTLLSFEQPLVNFSFDPYRRYVFLVQKNKLTVYSTAGNQIFDQALPEIKSLIFRPEDPKETSPSKELRDKAVEEFDLYFNNYVIMEKNAIIKRSNENAELRLKTKEAWAKTFYSEKELKAQSLAREIRLTQIRKVYPEYLQDDLQVFQIEFKLKISEEKITIARNEFESILLSQE</sequence>
<dbReference type="PANTHER" id="PTHR14068">
    <property type="entry name" value="EUKARYOTIC TRANSLATION INITIATION FACTOR 3 EIF3 -RELATED"/>
    <property type="match status" value="1"/>
</dbReference>
<keyword evidence="1" id="KW-0963">Cytoplasm</keyword>
<keyword evidence="4" id="KW-0648">Protein biosynthesis</keyword>
<keyword evidence="2" id="KW-0396">Initiation factor</keyword>
<evidence type="ECO:0000256" key="4">
    <source>
        <dbReference type="ARBA" id="ARBA00022917"/>
    </source>
</evidence>
<evidence type="ECO:0000313" key="7">
    <source>
        <dbReference type="Proteomes" id="UP000018208"/>
    </source>
</evidence>
<reference evidence="6" key="2">
    <citation type="submission" date="2020-12" db="EMBL/GenBank/DDBJ databases">
        <title>New Spironucleus salmonicida genome in near-complete chromosomes.</title>
        <authorList>
            <person name="Xu F."/>
            <person name="Kurt Z."/>
            <person name="Jimenez-Gonzalez A."/>
            <person name="Astvaldsson A."/>
            <person name="Andersson J.O."/>
            <person name="Svard S.G."/>
        </authorList>
    </citation>
    <scope>NUCLEOTIDE SEQUENCE</scope>
    <source>
        <strain evidence="6">ATCC 50377</strain>
    </source>
</reference>
<dbReference type="AlphaFoldDB" id="V6LVS4"/>
<dbReference type="InterPro" id="IPR011400">
    <property type="entry name" value="EIF3B"/>
</dbReference>
<evidence type="ECO:0000256" key="2">
    <source>
        <dbReference type="ARBA" id="ARBA00022540"/>
    </source>
</evidence>
<dbReference type="OrthoDB" id="10250414at2759"/>
<protein>
    <submittedName>
        <fullName evidence="6">RNA recognition motif-containing protein</fullName>
    </submittedName>
</protein>
<evidence type="ECO:0000256" key="3">
    <source>
        <dbReference type="ARBA" id="ARBA00022884"/>
    </source>
</evidence>
<dbReference type="EMBL" id="KI545981">
    <property type="protein sequence ID" value="EST48660.1"/>
    <property type="molecule type" value="Genomic_DNA"/>
</dbReference>
<name>V6LVS4_9EUKA</name>
<dbReference type="Proteomes" id="UP000018208">
    <property type="component" value="Unassembled WGS sequence"/>
</dbReference>
<evidence type="ECO:0000256" key="1">
    <source>
        <dbReference type="ARBA" id="ARBA00022490"/>
    </source>
</evidence>
<organism evidence="5">
    <name type="scientific">Spironucleus salmonicida</name>
    <dbReference type="NCBI Taxonomy" id="348837"/>
    <lineage>
        <taxon>Eukaryota</taxon>
        <taxon>Metamonada</taxon>
        <taxon>Diplomonadida</taxon>
        <taxon>Hexamitidae</taxon>
        <taxon>Hexamitinae</taxon>
        <taxon>Spironucleus</taxon>
    </lineage>
</organism>
<reference evidence="5 6" key="1">
    <citation type="journal article" date="2014" name="PLoS Genet.">
        <title>The Genome of Spironucleus salmonicida Highlights a Fish Pathogen Adapted to Fluctuating Environments.</title>
        <authorList>
            <person name="Xu F."/>
            <person name="Jerlstrom-Hultqvist J."/>
            <person name="Einarsson E."/>
            <person name="Astvaldsson A."/>
            <person name="Svard S.G."/>
            <person name="Andersson J.O."/>
        </authorList>
    </citation>
    <scope>NUCLEOTIDE SEQUENCE</scope>
    <source>
        <strain evidence="6">ATCC 50377</strain>
    </source>
</reference>
<dbReference type="InterPro" id="IPR036322">
    <property type="entry name" value="WD40_repeat_dom_sf"/>
</dbReference>